<protein>
    <submittedName>
        <fullName evidence="1">Uncharacterized protein</fullName>
    </submittedName>
</protein>
<dbReference type="Proteomes" id="UP000426246">
    <property type="component" value="Chromosome"/>
</dbReference>
<dbReference type="RefSeq" id="WP_155701718.1">
    <property type="nucleotide sequence ID" value="NZ_CP034235.1"/>
</dbReference>
<dbReference type="KEGG" id="ppsc:EHS13_18060"/>
<reference evidence="2" key="1">
    <citation type="submission" date="2018-11" db="EMBL/GenBank/DDBJ databases">
        <title>Complete genome sequence of Paenibacillus sp. ML311-T8.</title>
        <authorList>
            <person name="Nam Y.-D."/>
            <person name="Kang J."/>
            <person name="Chung W.-H."/>
            <person name="Park Y.S."/>
        </authorList>
    </citation>
    <scope>NUCLEOTIDE SEQUENCE [LARGE SCALE GENOMIC DNA]</scope>
    <source>
        <strain evidence="2">ML311-T8</strain>
    </source>
</reference>
<evidence type="ECO:0000313" key="1">
    <source>
        <dbReference type="EMBL" id="QGQ96645.1"/>
    </source>
</evidence>
<name>A0A6B8RM88_9BACL</name>
<evidence type="ECO:0000313" key="2">
    <source>
        <dbReference type="Proteomes" id="UP000426246"/>
    </source>
</evidence>
<accession>A0A6B8RM88</accession>
<dbReference type="EMBL" id="CP034235">
    <property type="protein sequence ID" value="QGQ96645.1"/>
    <property type="molecule type" value="Genomic_DNA"/>
</dbReference>
<gene>
    <name evidence="1" type="ORF">EHS13_18060</name>
</gene>
<sequence length="2023" mass="232779">MIKNTTLTPHRSLYIPDHSQFALGIIGKYQYTTDNYLGMLGLTFRDNVATEALDAAPIYQYLIQLRLQILQLQHVNNRFMGSRSATLQMLQTKLNSNIELQQINQLLSQQEITYSNPTTHNQAISNQLIERRIQASKLLSTPAYGRTIQTIQQAVMQQTFRLADLRVPASERDGAHNSTTIFDVQNKQATYLNNHHIQQWNPLLEKTLFRDSRISTENITTTTDRTQTVAFIKSLIQIDPIPPSANQTWNLAKPIVEIKRYSTKLVDKKLINNRVEQTNSSSLFPVEKIFNISNQLLNHPTTVNNTNTLNSLYFENNPAASKLTNNYLRNYNSVFGSSFVQYIANKLTQTHVEAEQLVTNKVLLVDRSLVQRGLSIENEHWNENLNLTIASQNSTIENNHINNLQTDQSIHNILFKRMPISSSFIQTIIEKQSYSLNEINESSQYNESRQINEIENKLNISSRLHLIIGNQNTNVDASRTDFINEQSNHNYFYKRMHERSNFIQSIIEKQAYSDSEFDVGNLYEESTVINQNKQSISSRLQLIIRNQNTNIDATRNELNNEQNNHNHFYKRMHESSNFFQSIFEKQAYSEYVSNENNLYNDSTEISQSSLNISSRLQLIIRTQNTNVGATRNELLNEQTILNLFYKRVHESTKFIQTILTKQAYSQHDNNSYTKTTEINESPRNSLQIKHTLLKNLNIKGNLYKNEISLSSLHFANALIHKFDDDSTASNHTEFNTKLILKDNKQNSSETASEPIHVTNRVYLKSNFLYTDTNSQVYQQFRVNLLQSKQVFKALEYPVSPVQLMNRLFTSRIVQEHMSEQNIIMQLNPTNLTHQTLANYPTEIFNEQRLSSWVQLNSVKIEQQSVLNHNYVDHIQQDIEHSLYTNLNTLQLIERNYSTETLSNNNQAYHNLTILQQPNQQQNVQKFLSFKTSISPSLYQKFSLTQNNQQLHESNLNRTLIDIQANTVVTSINQSNLIEKVVQTHINDWSAQIQYIPITSVNYLLDQITNEAKTSFNEINVNSVQHNNQALTLVERKNFASSESLIQSVGLERVSILQQSKEIIQKAIFLKQRSSKLQEMNNKISIHVKANNPNYVSFVWNSRNILQEISLNSGLNPALIQQLWLNNRFVQQSTAHSVNNNFQLQPELVRHIIQERIGDLSQIIQLNSTQVTNQLLQQTNHKADLLIKNVDIAAESIFSNNHSIKLVDRLLIDRGFLNKTLIIKPQPTIHHHIDLLSLVQQFKAVPAQLSFSLRQLTSNTDIQSTQNTYNQSHSGPAMTVITSLSPLIYKKYTLQLLQNRLTTKPVKRSLKRIITYKDGVLLDQDTANIETNNLTERIVNQRIHALSSLILQMPISSSNLLLHQLNMDIYSKTELAKQIEHTHSQGRLELVDRKVIERGGISSLLTETYERVYNRLSTTESMLKAADWVTLDRSSIQDTVKIFSQERNLSRKLTDNLLSKVTNESYITGILNHSLNMVVKESSNQTNYNQQNLTAKIIHERIGGATSVLQLFPDHHENLLFFANHPIMTINHLLEKNTQLFKEKTSLKLIDRMLIDRGLQAAAVAVNSQQNGTNRLATVMQVLERAVKDELVRSSVNRQPVPNLLQVIHQLKDHRTELHRTSGPVISFLSSLSPLIYQKFSYRSHSTKLVPTQQIKRRLTEAISQQQNVDHRDLALTSVYNTILAANNNQNNTNPTTILRDVVEHADSVTLTYHENLTEKIVRERINEINYSAQLMTLTNDKQISTQAQIQVITQAQQELEQQLSAVDSITASNETKTRPHLVLVDRNYTDHTIVQSVTDTLLRSRTQERPRPEILMDRNNRSVIPFRAREALLNTSFRSAETHILFRELLTKKVVSAQINDILTQTDHSVSMHSLQKNQINQQFIEKVTTQLIVANERNLSTEREIRNENTESYERSLISNTESFLVNRRNSHETTETSEEIAALMAQSETTLEYLKTKSTSAEPIQQSVANVLNQKEQLASATDQTNGKVTPITKLEFDKIVDRVYKELQKRFTYERQRRGM</sequence>
<keyword evidence="2" id="KW-1185">Reference proteome</keyword>
<proteinExistence type="predicted"/>
<organism evidence="1 2">
    <name type="scientific">Paenibacillus psychroresistens</name>
    <dbReference type="NCBI Taxonomy" id="1778678"/>
    <lineage>
        <taxon>Bacteria</taxon>
        <taxon>Bacillati</taxon>
        <taxon>Bacillota</taxon>
        <taxon>Bacilli</taxon>
        <taxon>Bacillales</taxon>
        <taxon>Paenibacillaceae</taxon>
        <taxon>Paenibacillus</taxon>
    </lineage>
</organism>